<reference evidence="2" key="2">
    <citation type="journal article" date="2023" name="Science">
        <title>Genomic signatures of disease resistance in endangered staghorn corals.</title>
        <authorList>
            <person name="Vollmer S.V."/>
            <person name="Selwyn J.D."/>
            <person name="Despard B.A."/>
            <person name="Roesel C.L."/>
        </authorList>
    </citation>
    <scope>NUCLEOTIDE SEQUENCE</scope>
    <source>
        <strain evidence="2">K2</strain>
    </source>
</reference>
<comment type="caution">
    <text evidence="2">The sequence shown here is derived from an EMBL/GenBank/DDBJ whole genome shotgun (WGS) entry which is preliminary data.</text>
</comment>
<sequence length="200" mass="22875">MLEEQLLPQANGNLDTAVDGTSGEIEMEERRSTRVKQASVVRDREGDLNEKKLALQKSRAGHIGNLTKVHNEITRLMESDGSSEEVLRERMKFDEAWRQFVDAHESYLELLDSPTDALVLEKARTTYDERLKRKLDLDFDVRLWHKYKEPEKENIIVCFLAKRKGADVVEFEVVNGVKKERKAGSGRTKSAAAENWTTIG</sequence>
<accession>A0AAD9Q471</accession>
<proteinExistence type="predicted"/>
<dbReference type="Proteomes" id="UP001249851">
    <property type="component" value="Unassembled WGS sequence"/>
</dbReference>
<organism evidence="2 3">
    <name type="scientific">Acropora cervicornis</name>
    <name type="common">Staghorn coral</name>
    <dbReference type="NCBI Taxonomy" id="6130"/>
    <lineage>
        <taxon>Eukaryota</taxon>
        <taxon>Metazoa</taxon>
        <taxon>Cnidaria</taxon>
        <taxon>Anthozoa</taxon>
        <taxon>Hexacorallia</taxon>
        <taxon>Scleractinia</taxon>
        <taxon>Astrocoeniina</taxon>
        <taxon>Acroporidae</taxon>
        <taxon>Acropora</taxon>
    </lineage>
</organism>
<name>A0AAD9Q471_ACRCE</name>
<reference evidence="2" key="1">
    <citation type="journal article" date="2023" name="G3 (Bethesda)">
        <title>Whole genome assembly and annotation of the endangered Caribbean coral Acropora cervicornis.</title>
        <authorList>
            <person name="Selwyn J.D."/>
            <person name="Vollmer S.V."/>
        </authorList>
    </citation>
    <scope>NUCLEOTIDE SEQUENCE</scope>
    <source>
        <strain evidence="2">K2</strain>
    </source>
</reference>
<keyword evidence="3" id="KW-1185">Reference proteome</keyword>
<evidence type="ECO:0000313" key="3">
    <source>
        <dbReference type="Proteomes" id="UP001249851"/>
    </source>
</evidence>
<evidence type="ECO:0000256" key="1">
    <source>
        <dbReference type="SAM" id="MobiDB-lite"/>
    </source>
</evidence>
<protein>
    <submittedName>
        <fullName evidence="2">Uncharacterized protein</fullName>
    </submittedName>
</protein>
<gene>
    <name evidence="2" type="ORF">P5673_024389</name>
</gene>
<feature type="region of interest" description="Disordered" evidence="1">
    <location>
        <begin position="1"/>
        <end position="24"/>
    </location>
</feature>
<dbReference type="EMBL" id="JARQWQ010000072">
    <property type="protein sequence ID" value="KAK2554050.1"/>
    <property type="molecule type" value="Genomic_DNA"/>
</dbReference>
<dbReference type="AlphaFoldDB" id="A0AAD9Q471"/>
<evidence type="ECO:0000313" key="2">
    <source>
        <dbReference type="EMBL" id="KAK2554050.1"/>
    </source>
</evidence>